<feature type="domain" description="Amidohydrolase-related" evidence="5">
    <location>
        <begin position="38"/>
        <end position="377"/>
    </location>
</feature>
<dbReference type="Gene3D" id="3.20.20.140">
    <property type="entry name" value="Metal-dependent hydrolases"/>
    <property type="match status" value="1"/>
</dbReference>
<evidence type="ECO:0000313" key="7">
    <source>
        <dbReference type="Proteomes" id="UP001519287"/>
    </source>
</evidence>
<keyword evidence="4" id="KW-0119">Carbohydrate metabolism</keyword>
<dbReference type="PANTHER" id="PTHR11113">
    <property type="entry name" value="N-ACETYLGLUCOSAMINE-6-PHOSPHATE DEACETYLASE"/>
    <property type="match status" value="1"/>
</dbReference>
<dbReference type="GO" id="GO:0008448">
    <property type="term" value="F:N-acetylglucosamine-6-phosphate deacetylase activity"/>
    <property type="evidence" value="ECO:0007669"/>
    <property type="project" value="UniProtKB-EC"/>
</dbReference>
<reference evidence="6 7" key="1">
    <citation type="submission" date="2021-03" db="EMBL/GenBank/DDBJ databases">
        <title>Genomic Encyclopedia of Type Strains, Phase IV (KMG-IV): sequencing the most valuable type-strain genomes for metagenomic binning, comparative biology and taxonomic classification.</title>
        <authorList>
            <person name="Goeker M."/>
        </authorList>
    </citation>
    <scope>NUCLEOTIDE SEQUENCE [LARGE SCALE GENOMIC DNA]</scope>
    <source>
        <strain evidence="6 7">DSM 26048</strain>
    </source>
</reference>
<dbReference type="PIRSF" id="PIRSF038994">
    <property type="entry name" value="NagA"/>
    <property type="match status" value="1"/>
</dbReference>
<dbReference type="InterPro" id="IPR032466">
    <property type="entry name" value="Metal_Hydrolase"/>
</dbReference>
<evidence type="ECO:0000259" key="5">
    <source>
        <dbReference type="Pfam" id="PF01979"/>
    </source>
</evidence>
<protein>
    <submittedName>
        <fullName evidence="6">N-acetylglucosamine-6-phosphate deacetylase</fullName>
        <ecNumber evidence="6">3.5.1.25</ecNumber>
    </submittedName>
</protein>
<dbReference type="SUPFAM" id="SSF51556">
    <property type="entry name" value="Metallo-dependent hydrolases"/>
    <property type="match status" value="1"/>
</dbReference>
<keyword evidence="7" id="KW-1185">Reference proteome</keyword>
<proteinExistence type="inferred from homology"/>
<name>A0ABS4IUT4_9BACL</name>
<keyword evidence="3 4" id="KW-0378">Hydrolase</keyword>
<comment type="similarity">
    <text evidence="1 4">Belongs to the metallo-dependent hydrolases superfamily. NagA family.</text>
</comment>
<evidence type="ECO:0000256" key="4">
    <source>
        <dbReference type="PIRNR" id="PIRNR038994"/>
    </source>
</evidence>
<dbReference type="Proteomes" id="UP001519287">
    <property type="component" value="Unassembled WGS sequence"/>
</dbReference>
<gene>
    <name evidence="6" type="ORF">J2Z66_002456</name>
</gene>
<organism evidence="6 7">
    <name type="scientific">Paenibacillus eucommiae</name>
    <dbReference type="NCBI Taxonomy" id="1355755"/>
    <lineage>
        <taxon>Bacteria</taxon>
        <taxon>Bacillati</taxon>
        <taxon>Bacillota</taxon>
        <taxon>Bacilli</taxon>
        <taxon>Bacillales</taxon>
        <taxon>Paenibacillaceae</taxon>
        <taxon>Paenibacillus</taxon>
    </lineage>
</organism>
<dbReference type="EC" id="3.5.1.25" evidence="6"/>
<dbReference type="InterPro" id="IPR006680">
    <property type="entry name" value="Amidohydro-rel"/>
</dbReference>
<evidence type="ECO:0000256" key="2">
    <source>
        <dbReference type="ARBA" id="ARBA00022723"/>
    </source>
</evidence>
<evidence type="ECO:0000256" key="3">
    <source>
        <dbReference type="ARBA" id="ARBA00022801"/>
    </source>
</evidence>
<dbReference type="RefSeq" id="WP_209971597.1">
    <property type="nucleotide sequence ID" value="NZ_JAGGLB010000006.1"/>
</dbReference>
<comment type="caution">
    <text evidence="6">The sequence shown here is derived from an EMBL/GenBank/DDBJ whole genome shotgun (WGS) entry which is preliminary data.</text>
</comment>
<dbReference type="PANTHER" id="PTHR11113:SF14">
    <property type="entry name" value="N-ACETYLGLUCOSAMINE-6-PHOSPHATE DEACETYLASE"/>
    <property type="match status" value="1"/>
</dbReference>
<sequence>MKWIGKRYDTGACVEITVLDGIIRSIEPVQEQPGVPWISPGWIDLQVNGFSGFDVNGEQTTLEDVIGLSKSMFSCGVTSYCPTIVTGSFERTKQALEMIHRGCEQDADVRKAICGIHVEGPYLSSEDGPRGAHDRAFIRNPDIAEFEAWQQAAGGDITLVTIAPEREGAIAFIRWLVEQGIKVSLGHTMASTEQLQEAVAAGASLSTHLGNGSHPLLPRHPNYIWDQLADDDLQAMFIADGHHVPPNVLKSMFRAKRDQFILVSDCVKFGGMAPGRYKSAIGNEVELLANGRLHTVANPAILSGSAQSLERSVANAVVQVGISLKEAVDAVTVRPTKAMGLDQLGKLELGAAGNLTLFEFDESKELTISETVLSGRSVYAAKETWV</sequence>
<dbReference type="InterPro" id="IPR003764">
    <property type="entry name" value="GlcNAc_6-P_deAcase"/>
</dbReference>
<accession>A0ABS4IUT4</accession>
<keyword evidence="2" id="KW-0479">Metal-binding</keyword>
<dbReference type="Pfam" id="PF01979">
    <property type="entry name" value="Amidohydro_1"/>
    <property type="match status" value="1"/>
</dbReference>
<evidence type="ECO:0000256" key="1">
    <source>
        <dbReference type="ARBA" id="ARBA00010716"/>
    </source>
</evidence>
<dbReference type="EMBL" id="JAGGLB010000006">
    <property type="protein sequence ID" value="MBP1990850.1"/>
    <property type="molecule type" value="Genomic_DNA"/>
</dbReference>
<evidence type="ECO:0000313" key="6">
    <source>
        <dbReference type="EMBL" id="MBP1990850.1"/>
    </source>
</evidence>